<dbReference type="AlphaFoldDB" id="A0A8S1PUE7"/>
<name>A0A8S1PUE7_PARPR</name>
<feature type="transmembrane region" description="Helical" evidence="1">
    <location>
        <begin position="65"/>
        <end position="83"/>
    </location>
</feature>
<accession>A0A8S1PUE7</accession>
<comment type="caution">
    <text evidence="2">The sequence shown here is derived from an EMBL/GenBank/DDBJ whole genome shotgun (WGS) entry which is preliminary data.</text>
</comment>
<evidence type="ECO:0000313" key="3">
    <source>
        <dbReference type="Proteomes" id="UP000688137"/>
    </source>
</evidence>
<evidence type="ECO:0000256" key="1">
    <source>
        <dbReference type="SAM" id="Phobius"/>
    </source>
</evidence>
<proteinExistence type="predicted"/>
<evidence type="ECO:0000313" key="2">
    <source>
        <dbReference type="EMBL" id="CAD8106947.1"/>
    </source>
</evidence>
<organism evidence="2 3">
    <name type="scientific">Paramecium primaurelia</name>
    <dbReference type="NCBI Taxonomy" id="5886"/>
    <lineage>
        <taxon>Eukaryota</taxon>
        <taxon>Sar</taxon>
        <taxon>Alveolata</taxon>
        <taxon>Ciliophora</taxon>
        <taxon>Intramacronucleata</taxon>
        <taxon>Oligohymenophorea</taxon>
        <taxon>Peniculida</taxon>
        <taxon>Parameciidae</taxon>
        <taxon>Paramecium</taxon>
    </lineage>
</organism>
<keyword evidence="1" id="KW-0812">Transmembrane</keyword>
<keyword evidence="1" id="KW-0472">Membrane</keyword>
<reference evidence="2" key="1">
    <citation type="submission" date="2021-01" db="EMBL/GenBank/DDBJ databases">
        <authorList>
            <consortium name="Genoscope - CEA"/>
            <person name="William W."/>
        </authorList>
    </citation>
    <scope>NUCLEOTIDE SEQUENCE</scope>
</reference>
<keyword evidence="3" id="KW-1185">Reference proteome</keyword>
<protein>
    <recommendedName>
        <fullName evidence="4">Transmembrane protein</fullName>
    </recommendedName>
</protein>
<keyword evidence="1" id="KW-1133">Transmembrane helix</keyword>
<gene>
    <name evidence="2" type="ORF">PPRIM_AZ9-3.1.T1320069</name>
</gene>
<dbReference type="EMBL" id="CAJJDM010000135">
    <property type="protein sequence ID" value="CAD8106947.1"/>
    <property type="molecule type" value="Genomic_DNA"/>
</dbReference>
<evidence type="ECO:0008006" key="4">
    <source>
        <dbReference type="Google" id="ProtNLM"/>
    </source>
</evidence>
<sequence>MSLILNQINKDNVKLEKDCSITMGKLVKQQFDILKLQKNDASLEIIMLQKWQLKLKMFLKMDAKLIIQIFWILFEMIYIQLFIKIRYD</sequence>
<dbReference type="Proteomes" id="UP000688137">
    <property type="component" value="Unassembled WGS sequence"/>
</dbReference>